<keyword evidence="3" id="KW-0813">Transport</keyword>
<reference evidence="5 6" key="1">
    <citation type="journal article" date="2015" name="Genome Announc.">
        <title>Complete Genome Sequence of Steroid-Transforming Nocardioides simplex VKM Ac-2033D.</title>
        <authorList>
            <person name="Shtratnikova V.Y."/>
            <person name="Schelkunov M.I."/>
            <person name="Pekov Y.A."/>
            <person name="Fokina V.V."/>
            <person name="Logacheva M.D."/>
            <person name="Sokolov S.L."/>
            <person name="Bragin E.Y."/>
            <person name="Ashapkin V.V."/>
            <person name="Donova M.V."/>
        </authorList>
    </citation>
    <scope>NUCLEOTIDE SEQUENCE [LARGE SCALE GENOMIC DNA]</scope>
    <source>
        <strain evidence="5 6">VKM Ac-2033D</strain>
    </source>
</reference>
<comment type="similarity">
    <text evidence="2">Belongs to the bacterial solute-binding protein 8 family.</text>
</comment>
<keyword evidence="6" id="KW-1185">Reference proteome</keyword>
<dbReference type="PANTHER" id="PTHR30532">
    <property type="entry name" value="IRON III DICITRATE-BINDING PERIPLASMIC PROTEIN"/>
    <property type="match status" value="1"/>
</dbReference>
<dbReference type="InterPro" id="IPR051313">
    <property type="entry name" value="Bact_iron-sidero_bind"/>
</dbReference>
<dbReference type="InterPro" id="IPR002491">
    <property type="entry name" value="ABC_transptr_periplasmic_BD"/>
</dbReference>
<dbReference type="Gene3D" id="3.40.50.1980">
    <property type="entry name" value="Nitrogenase molybdenum iron protein domain"/>
    <property type="match status" value="2"/>
</dbReference>
<dbReference type="Proteomes" id="UP000030300">
    <property type="component" value="Chromosome"/>
</dbReference>
<evidence type="ECO:0000256" key="3">
    <source>
        <dbReference type="ARBA" id="ARBA00022448"/>
    </source>
</evidence>
<evidence type="ECO:0000313" key="5">
    <source>
        <dbReference type="EMBL" id="AIY19983.2"/>
    </source>
</evidence>
<dbReference type="eggNOG" id="COG0614">
    <property type="taxonomic scope" value="Bacteria"/>
</dbReference>
<sequence>MRTTRAFRRATALLAATAAALALTACGSDNDKAADGGAATGKATDSFPITVENAYGETVIKEEPKRVATWGWGSTEAAIASGVYPVAVAEQLWTVGKGNLLPWVEEAYDKADVEHPALLTDDGSGTTVPYDEFIAAKPDLILAPYSGLTEEQYKTLSDIAPVVAFPEAPWTTPWDETISITAKALGRSAQGEKILGDIDTYFADEAKKHPEFAGKTIAGVWASPNSLSVYTALDPRVAIMSKLGFEVAPSVAKLDSSKGGFFFEMSYEKADELDADVIISYHDTDAEAAAMLKDQKALAIPAVKNGAVAQVVGRVNVSSVSPPTALSFTWKDGLPALVDTLAGVVAK</sequence>
<keyword evidence="4" id="KW-0732">Signal</keyword>
<dbReference type="RefSeq" id="WP_052138773.1">
    <property type="nucleotide sequence ID" value="NZ_BJMC01000027.1"/>
</dbReference>
<evidence type="ECO:0000313" key="6">
    <source>
        <dbReference type="Proteomes" id="UP000030300"/>
    </source>
</evidence>
<evidence type="ECO:0000256" key="1">
    <source>
        <dbReference type="ARBA" id="ARBA00004196"/>
    </source>
</evidence>
<dbReference type="PROSITE" id="PS51257">
    <property type="entry name" value="PROKAR_LIPOPROTEIN"/>
    <property type="match status" value="1"/>
</dbReference>
<proteinExistence type="inferred from homology"/>
<organism evidence="5 6">
    <name type="scientific">Nocardioides simplex</name>
    <name type="common">Arthrobacter simplex</name>
    <dbReference type="NCBI Taxonomy" id="2045"/>
    <lineage>
        <taxon>Bacteria</taxon>
        <taxon>Bacillati</taxon>
        <taxon>Actinomycetota</taxon>
        <taxon>Actinomycetes</taxon>
        <taxon>Propionibacteriales</taxon>
        <taxon>Nocardioidaceae</taxon>
        <taxon>Pimelobacter</taxon>
    </lineage>
</organism>
<dbReference type="KEGG" id="psim:KR76_16405"/>
<dbReference type="Pfam" id="PF01497">
    <property type="entry name" value="Peripla_BP_2"/>
    <property type="match status" value="1"/>
</dbReference>
<name>A0A0A1DTW4_NOCSI</name>
<dbReference type="CDD" id="cd01146">
    <property type="entry name" value="FhuD"/>
    <property type="match status" value="1"/>
</dbReference>
<comment type="subcellular location">
    <subcellularLocation>
        <location evidence="1">Cell envelope</location>
    </subcellularLocation>
</comment>
<dbReference type="STRING" id="2045.KR76_16405"/>
<dbReference type="AlphaFoldDB" id="A0A0A1DTW4"/>
<dbReference type="GeneID" id="96610415"/>
<evidence type="ECO:0000256" key="2">
    <source>
        <dbReference type="ARBA" id="ARBA00008814"/>
    </source>
</evidence>
<dbReference type="HOGENOM" id="CLU_038034_1_1_11"/>
<accession>A0A0A1DTW4</accession>
<dbReference type="GO" id="GO:1901678">
    <property type="term" value="P:iron coordination entity transport"/>
    <property type="evidence" value="ECO:0007669"/>
    <property type="project" value="UniProtKB-ARBA"/>
</dbReference>
<protein>
    <submittedName>
        <fullName evidence="5">Putative ABC transporter, periplasmic iron-siderophore binding protein</fullName>
    </submittedName>
</protein>
<dbReference type="PROSITE" id="PS50983">
    <property type="entry name" value="FE_B12_PBP"/>
    <property type="match status" value="1"/>
</dbReference>
<dbReference type="EMBL" id="CP009896">
    <property type="protein sequence ID" value="AIY19983.2"/>
    <property type="molecule type" value="Genomic_DNA"/>
</dbReference>
<gene>
    <name evidence="5" type="ORF">KR76_16405</name>
</gene>
<dbReference type="OrthoDB" id="1846031at2"/>
<dbReference type="PANTHER" id="PTHR30532:SF24">
    <property type="entry name" value="FERRIC ENTEROBACTIN-BINDING PERIPLASMIC PROTEIN FEPB"/>
    <property type="match status" value="1"/>
</dbReference>
<dbReference type="GO" id="GO:0030288">
    <property type="term" value="C:outer membrane-bounded periplasmic space"/>
    <property type="evidence" value="ECO:0007669"/>
    <property type="project" value="TreeGrafter"/>
</dbReference>
<dbReference type="SUPFAM" id="SSF53807">
    <property type="entry name" value="Helical backbone' metal receptor"/>
    <property type="match status" value="1"/>
</dbReference>
<evidence type="ECO:0000256" key="4">
    <source>
        <dbReference type="ARBA" id="ARBA00022729"/>
    </source>
</evidence>